<dbReference type="Proteomes" id="UP000285523">
    <property type="component" value="Unassembled WGS sequence"/>
</dbReference>
<reference evidence="2 3" key="1">
    <citation type="submission" date="2018-09" db="EMBL/GenBank/DDBJ databases">
        <title>Draft genome sequence of Rhodopseudomonas palustris 2.1.18.</title>
        <authorList>
            <person name="Robertson S.L."/>
            <person name="Meyer T.E."/>
            <person name="Kyndt J.A."/>
        </authorList>
    </citation>
    <scope>NUCLEOTIDE SEQUENCE [LARGE SCALE GENOMIC DNA]</scope>
    <source>
        <strain evidence="2 3">2.1.18</strain>
    </source>
</reference>
<protein>
    <submittedName>
        <fullName evidence="2">Uncharacterized protein</fullName>
    </submittedName>
</protein>
<feature type="region of interest" description="Disordered" evidence="1">
    <location>
        <begin position="1"/>
        <end position="34"/>
    </location>
</feature>
<accession>A0A418V3P8</accession>
<comment type="caution">
    <text evidence="2">The sequence shown here is derived from an EMBL/GenBank/DDBJ whole genome shotgun (WGS) entry which is preliminary data.</text>
</comment>
<evidence type="ECO:0000313" key="2">
    <source>
        <dbReference type="EMBL" id="RJF70701.1"/>
    </source>
</evidence>
<evidence type="ECO:0000256" key="1">
    <source>
        <dbReference type="SAM" id="MobiDB-lite"/>
    </source>
</evidence>
<name>A0A418V3P8_RHOPL</name>
<sequence length="59" mass="6252">MSFRSRPSPVIARSTRIGALRRPGTGSATKQSSAEQLSFWMASRSLSSGGASRRPVGSQ</sequence>
<gene>
    <name evidence="2" type="ORF">D4Q52_15355</name>
</gene>
<evidence type="ECO:0000313" key="3">
    <source>
        <dbReference type="Proteomes" id="UP000285523"/>
    </source>
</evidence>
<dbReference type="EMBL" id="QYYD01000015">
    <property type="protein sequence ID" value="RJF70701.1"/>
    <property type="molecule type" value="Genomic_DNA"/>
</dbReference>
<dbReference type="OrthoDB" id="9992965at2"/>
<organism evidence="2 3">
    <name type="scientific">Rhodopseudomonas palustris</name>
    <dbReference type="NCBI Taxonomy" id="1076"/>
    <lineage>
        <taxon>Bacteria</taxon>
        <taxon>Pseudomonadati</taxon>
        <taxon>Pseudomonadota</taxon>
        <taxon>Alphaproteobacteria</taxon>
        <taxon>Hyphomicrobiales</taxon>
        <taxon>Nitrobacteraceae</taxon>
        <taxon>Rhodopseudomonas</taxon>
    </lineage>
</organism>
<dbReference type="AlphaFoldDB" id="A0A418V3P8"/>
<proteinExistence type="predicted"/>